<proteinExistence type="predicted"/>
<organism evidence="1">
    <name type="scientific">viral metagenome</name>
    <dbReference type="NCBI Taxonomy" id="1070528"/>
    <lineage>
        <taxon>unclassified sequences</taxon>
        <taxon>metagenomes</taxon>
        <taxon>organismal metagenomes</taxon>
    </lineage>
</organism>
<dbReference type="EMBL" id="MT143988">
    <property type="protein sequence ID" value="QJA45286.1"/>
    <property type="molecule type" value="Genomic_DNA"/>
</dbReference>
<gene>
    <name evidence="1" type="ORF">TM448A00204_0031</name>
</gene>
<protein>
    <submittedName>
        <fullName evidence="1">Uncharacterized protein</fullName>
    </submittedName>
</protein>
<sequence>MKKAYFIFALAAVVAFAGLVFSGEPRFYGSTVAQITSGTIDGTAIGGTTPAAGAFTTLDSSDKVHHVITAGHPFIVGGDTIATLGTVAISNANPSVLTKDATIDDGLAVGDAVIVNSGTNATVGTYFVVSIVVNTSVTLDRQAATGACADGNVTYVNDPALVSDSGKRLRVGNAVTVDSSGNVGIGTTAPTNKLTVNGNVELLGSGSSLTFENGLLGFSYVAGFTHLSQTGGLRVYLDVNNNDTTSNFEIYGDVAAETTSGALVTVTDLGNVGIGTSTVDRKLHAEEVNAATAAAVPIIRASVTSTGTPAAGLGPSLEFEVETAAGAPGNQEVVAAIDGIAIDVTGASEDGAIVFKTMKAGAAATEDIRIEGGRLRMAETTDSPAVADHAFLYAKDVTAVGELFAADAAATATQLTSHNFSGFEPDPTERFPWSFYAESKALGVKINVDMAGAIRAVEALSGKSFIYYEDIPKSVDLEAAYRAQWISEYIEKNTAEAEVIKEDAFEMVEVDERVLYEVEVIDKKTGKIKIIKQPKQIGEKLTGYNLINGEVKPNIEIIYETKKVLKSQLKADVRFDTTDGKFYKKIIPTQLMAEEAAVIGFKFTLPAWMMSRLVKRLPSTVKGLYTVNF</sequence>
<dbReference type="AlphaFoldDB" id="A0A6H1ZBJ9"/>
<accession>A0A6H1ZBJ9</accession>
<reference evidence="1" key="1">
    <citation type="submission" date="2020-03" db="EMBL/GenBank/DDBJ databases">
        <title>The deep terrestrial virosphere.</title>
        <authorList>
            <person name="Holmfeldt K."/>
            <person name="Nilsson E."/>
            <person name="Simone D."/>
            <person name="Lopez-Fernandez M."/>
            <person name="Wu X."/>
            <person name="de Brujin I."/>
            <person name="Lundin D."/>
            <person name="Andersson A."/>
            <person name="Bertilsson S."/>
            <person name="Dopson M."/>
        </authorList>
    </citation>
    <scope>NUCLEOTIDE SEQUENCE</scope>
    <source>
        <strain evidence="1">TM448A00204</strain>
    </source>
</reference>
<name>A0A6H1ZBJ9_9ZZZZ</name>
<evidence type="ECO:0000313" key="1">
    <source>
        <dbReference type="EMBL" id="QJA45286.1"/>
    </source>
</evidence>